<feature type="region of interest" description="Disordered" evidence="6">
    <location>
        <begin position="1"/>
        <end position="23"/>
    </location>
</feature>
<dbReference type="Proteomes" id="UP000077405">
    <property type="component" value="Plasmid pYZ3"/>
</dbReference>
<dbReference type="PROSITE" id="PS00455">
    <property type="entry name" value="AMP_BINDING"/>
    <property type="match status" value="1"/>
</dbReference>
<dbReference type="Gene3D" id="3.40.50.12780">
    <property type="entry name" value="N-terminal domain of ligase-like"/>
    <property type="match status" value="1"/>
</dbReference>
<dbReference type="InterPro" id="IPR025110">
    <property type="entry name" value="AMP-bd_C"/>
</dbReference>
<evidence type="ECO:0000259" key="7">
    <source>
        <dbReference type="Pfam" id="PF00501"/>
    </source>
</evidence>
<feature type="domain" description="AMP-binding enzyme C-terminal" evidence="8">
    <location>
        <begin position="447"/>
        <end position="522"/>
    </location>
</feature>
<evidence type="ECO:0000256" key="6">
    <source>
        <dbReference type="SAM" id="MobiDB-lite"/>
    </source>
</evidence>
<protein>
    <recommendedName>
        <fullName evidence="5">3-methylmercaptopropionyl-CoA ligase</fullName>
        <ecNumber evidence="4">6.2.1.44</ecNumber>
    </recommendedName>
</protein>
<dbReference type="EMBL" id="CP028904">
    <property type="protein sequence ID" value="AWB07897.1"/>
    <property type="molecule type" value="Genomic_DNA"/>
</dbReference>
<sequence>MGMSVTEPGASGKTGEGGTGAGLRWEAPDPVAYQAAVQPGAPACVDLATGERLTYEALHRRIDRRAAWLIRCLDVEPGQGAGGRRVAWLGRNGIDQLIMAFACVRAGAVFVPLNWRLTVPELAVLVNDATPSLLIHGDGFATTAQGVGEGVRGTVPGLRLVDAASVRNGQETAEPVTGLPPRDAGAPSIIIYTSGTSGQPKGAIHTEQTAFFTATNFALLNRVDHRSVFLCDMPLFHVIGIVTICRTTLLQGGTLLLSSGFDPVLTLERLSDPALGVTHYMCVPQMAQTLRQQPGYDPAKLSRLVFFGTGGAPNPPALVRRFVDDGVPMADGYGSSEGGTVLGMPVDDLPRIAAKAGSAGLPPASVRLRLVDDAGEDVADGEVGEILVRGPNVSPGYWNRAADADAGTEGWFRTGDTARRDEDGFYYIVDRKKDMFISGGENVYPAEVEAVLLELDTVAEACVIGIADAQWGEVGCAFIVPRAGCSVTEQGVIDHCRSRLARFKTPKRIVIADELPRTASGKLRKNLLREQYRNETAL</sequence>
<evidence type="ECO:0000313" key="10">
    <source>
        <dbReference type="Proteomes" id="UP000077405"/>
    </source>
</evidence>
<geneLocation type="plasmid" evidence="9 10">
    <name>pYZ3</name>
</geneLocation>
<gene>
    <name evidence="9" type="ORF">A6A40_22870</name>
</gene>
<comment type="similarity">
    <text evidence="1">Belongs to the ATP-dependent AMP-binding enzyme family.</text>
</comment>
<evidence type="ECO:0000256" key="3">
    <source>
        <dbReference type="ARBA" id="ARBA00051915"/>
    </source>
</evidence>
<evidence type="ECO:0000259" key="8">
    <source>
        <dbReference type="Pfam" id="PF13193"/>
    </source>
</evidence>
<dbReference type="FunFam" id="3.30.300.30:FF:000008">
    <property type="entry name" value="2,3-dihydroxybenzoate-AMP ligase"/>
    <property type="match status" value="1"/>
</dbReference>
<dbReference type="KEGG" id="ahu:A6A40_22870"/>
<evidence type="ECO:0000256" key="1">
    <source>
        <dbReference type="ARBA" id="ARBA00006432"/>
    </source>
</evidence>
<comment type="catalytic activity">
    <reaction evidence="3">
        <text>3-(methylsulfanyl)propanoate + ATP + CoA = 3-(methylsulfanyl)propanoyl-CoA + AMP + diphosphate</text>
        <dbReference type="Rhea" id="RHEA:43052"/>
        <dbReference type="ChEBI" id="CHEBI:30616"/>
        <dbReference type="ChEBI" id="CHEBI:33019"/>
        <dbReference type="ChEBI" id="CHEBI:49016"/>
        <dbReference type="ChEBI" id="CHEBI:57287"/>
        <dbReference type="ChEBI" id="CHEBI:82815"/>
        <dbReference type="ChEBI" id="CHEBI:456215"/>
        <dbReference type="EC" id="6.2.1.44"/>
    </reaction>
    <physiologicalReaction direction="left-to-right" evidence="3">
        <dbReference type="Rhea" id="RHEA:43053"/>
    </physiologicalReaction>
</comment>
<keyword evidence="10" id="KW-1185">Reference proteome</keyword>
<dbReference type="GO" id="GO:0006631">
    <property type="term" value="P:fatty acid metabolic process"/>
    <property type="evidence" value="ECO:0007669"/>
    <property type="project" value="TreeGrafter"/>
</dbReference>
<dbReference type="Pfam" id="PF00501">
    <property type="entry name" value="AMP-binding"/>
    <property type="match status" value="1"/>
</dbReference>
<dbReference type="AlphaFoldDB" id="A0A2R4VTZ0"/>
<dbReference type="SUPFAM" id="SSF56801">
    <property type="entry name" value="Acetyl-CoA synthetase-like"/>
    <property type="match status" value="1"/>
</dbReference>
<keyword evidence="9" id="KW-0614">Plasmid</keyword>
<accession>A0A2R4VTZ0</accession>
<dbReference type="InterPro" id="IPR020845">
    <property type="entry name" value="AMP-binding_CS"/>
</dbReference>
<dbReference type="Pfam" id="PF13193">
    <property type="entry name" value="AMP-binding_C"/>
    <property type="match status" value="1"/>
</dbReference>
<dbReference type="InterPro" id="IPR000873">
    <property type="entry name" value="AMP-dep_synth/lig_dom"/>
</dbReference>
<proteinExistence type="inferred from homology"/>
<dbReference type="InterPro" id="IPR042099">
    <property type="entry name" value="ANL_N_sf"/>
</dbReference>
<evidence type="ECO:0000256" key="2">
    <source>
        <dbReference type="ARBA" id="ARBA00022598"/>
    </source>
</evidence>
<dbReference type="Gene3D" id="3.30.300.30">
    <property type="match status" value="1"/>
</dbReference>
<dbReference type="InterPro" id="IPR045851">
    <property type="entry name" value="AMP-bd_C_sf"/>
</dbReference>
<dbReference type="EC" id="6.2.1.44" evidence="4"/>
<reference evidence="9 10" key="1">
    <citation type="submission" date="2018-04" db="EMBL/GenBank/DDBJ databases">
        <title>Complete genome sequence of the nitrogen-fixing bacterium Azospirillum humicireducens type strain SgZ-5.</title>
        <authorList>
            <person name="Yu Z."/>
        </authorList>
    </citation>
    <scope>NUCLEOTIDE SEQUENCE [LARGE SCALE GENOMIC DNA]</scope>
    <source>
        <strain evidence="9 10">SgZ-5</strain>
        <plasmid evidence="9 10">pYZ3</plasmid>
    </source>
</reference>
<evidence type="ECO:0000313" key="9">
    <source>
        <dbReference type="EMBL" id="AWB07897.1"/>
    </source>
</evidence>
<keyword evidence="2" id="KW-0436">Ligase</keyword>
<organism evidence="9 10">
    <name type="scientific">Azospirillum humicireducens</name>
    <dbReference type="NCBI Taxonomy" id="1226968"/>
    <lineage>
        <taxon>Bacteria</taxon>
        <taxon>Pseudomonadati</taxon>
        <taxon>Pseudomonadota</taxon>
        <taxon>Alphaproteobacteria</taxon>
        <taxon>Rhodospirillales</taxon>
        <taxon>Azospirillaceae</taxon>
        <taxon>Azospirillum</taxon>
    </lineage>
</organism>
<dbReference type="GO" id="GO:0031956">
    <property type="term" value="F:medium-chain fatty acid-CoA ligase activity"/>
    <property type="evidence" value="ECO:0007669"/>
    <property type="project" value="TreeGrafter"/>
</dbReference>
<feature type="domain" description="AMP-dependent synthetase/ligase" evidence="7">
    <location>
        <begin position="33"/>
        <end position="398"/>
    </location>
</feature>
<dbReference type="OrthoDB" id="9803968at2"/>
<evidence type="ECO:0000256" key="5">
    <source>
        <dbReference type="ARBA" id="ARBA00067668"/>
    </source>
</evidence>
<name>A0A2R4VTZ0_9PROT</name>
<dbReference type="PANTHER" id="PTHR43201">
    <property type="entry name" value="ACYL-COA SYNTHETASE"/>
    <property type="match status" value="1"/>
</dbReference>
<feature type="compositionally biased region" description="Gly residues" evidence="6">
    <location>
        <begin position="12"/>
        <end position="21"/>
    </location>
</feature>
<evidence type="ECO:0000256" key="4">
    <source>
        <dbReference type="ARBA" id="ARBA00066616"/>
    </source>
</evidence>
<dbReference type="PANTHER" id="PTHR43201:SF5">
    <property type="entry name" value="MEDIUM-CHAIN ACYL-COA LIGASE ACSF2, MITOCHONDRIAL"/>
    <property type="match status" value="1"/>
</dbReference>